<dbReference type="Proteomes" id="UP000887566">
    <property type="component" value="Unplaced"/>
</dbReference>
<proteinExistence type="predicted"/>
<sequence>MVMNSTPTLDYNTDIIQAVSFIASVLQCPTVDDFCSYVELIAIEFHKVNAIDMLKQQFLRSLQKLSKGSSSALQGGELFRTTDEFLWNVFDFCRQGGPVSLTDTEKQEIDSQLSKALPTIKSGLHEAFLPLNADQRQTAKIYRSAVQFLVDDFGNLNVVENRTTMDSEPKRSPMALSEQLAELLKSGPVESLDEELVCWEDDSALGPFPYNPPRIDVAGVPSSHKWWNEDDRKFKK</sequence>
<reference evidence="2" key="1">
    <citation type="submission" date="2022-11" db="UniProtKB">
        <authorList>
            <consortium name="WormBaseParasite"/>
        </authorList>
    </citation>
    <scope>IDENTIFICATION</scope>
</reference>
<protein>
    <submittedName>
        <fullName evidence="2">Uncharacterized protein</fullName>
    </submittedName>
</protein>
<keyword evidence="1" id="KW-1185">Reference proteome</keyword>
<name>A0A914X452_9BILA</name>
<organism evidence="1 2">
    <name type="scientific">Plectus sambesii</name>
    <dbReference type="NCBI Taxonomy" id="2011161"/>
    <lineage>
        <taxon>Eukaryota</taxon>
        <taxon>Metazoa</taxon>
        <taxon>Ecdysozoa</taxon>
        <taxon>Nematoda</taxon>
        <taxon>Chromadorea</taxon>
        <taxon>Plectida</taxon>
        <taxon>Plectina</taxon>
        <taxon>Plectoidea</taxon>
        <taxon>Plectidae</taxon>
        <taxon>Plectus</taxon>
    </lineage>
</organism>
<dbReference type="AlphaFoldDB" id="A0A914X452"/>
<accession>A0A914X452</accession>
<evidence type="ECO:0000313" key="1">
    <source>
        <dbReference type="Proteomes" id="UP000887566"/>
    </source>
</evidence>
<evidence type="ECO:0000313" key="2">
    <source>
        <dbReference type="WBParaSite" id="PSAMB.scaffold6594size9168.g28761.t1"/>
    </source>
</evidence>
<dbReference type="WBParaSite" id="PSAMB.scaffold6594size9168.g28761.t1">
    <property type="protein sequence ID" value="PSAMB.scaffold6594size9168.g28761.t1"/>
    <property type="gene ID" value="PSAMB.scaffold6594size9168.g28761"/>
</dbReference>